<comment type="caution">
    <text evidence="1">The sequence shown here is derived from an EMBL/GenBank/DDBJ whole genome shotgun (WGS) entry which is preliminary data.</text>
</comment>
<gene>
    <name evidence="1" type="ORF">B1A_07266</name>
</gene>
<organism evidence="1">
    <name type="scientific">mine drainage metagenome</name>
    <dbReference type="NCBI Taxonomy" id="410659"/>
    <lineage>
        <taxon>unclassified sequences</taxon>
        <taxon>metagenomes</taxon>
        <taxon>ecological metagenomes</taxon>
    </lineage>
</organism>
<dbReference type="EMBL" id="AUZX01005240">
    <property type="protein sequence ID" value="EQD68593.1"/>
    <property type="molecule type" value="Genomic_DNA"/>
</dbReference>
<reference evidence="1" key="2">
    <citation type="journal article" date="2014" name="ISME J.">
        <title>Microbial stratification in low pH oxic and suboxic macroscopic growths along an acid mine drainage.</title>
        <authorList>
            <person name="Mendez-Garcia C."/>
            <person name="Mesa V."/>
            <person name="Sprenger R.R."/>
            <person name="Richter M."/>
            <person name="Diez M.S."/>
            <person name="Solano J."/>
            <person name="Bargiela R."/>
            <person name="Golyshina O.V."/>
            <person name="Manteca A."/>
            <person name="Ramos J.L."/>
            <person name="Gallego J.R."/>
            <person name="Llorente I."/>
            <person name="Martins Dos Santos V.A."/>
            <person name="Jensen O.N."/>
            <person name="Pelaez A.I."/>
            <person name="Sanchez J."/>
            <person name="Ferrer M."/>
        </authorList>
    </citation>
    <scope>NUCLEOTIDE SEQUENCE</scope>
</reference>
<feature type="non-terminal residue" evidence="1">
    <location>
        <position position="1"/>
    </location>
</feature>
<feature type="non-terminal residue" evidence="1">
    <location>
        <position position="235"/>
    </location>
</feature>
<sequence length="235" mass="25794">PRARVVAVSPRTLAVLPFLDVNHDPATRYLSDGMTDELIARLGRIPTLRVVAPTSSFSLRGKPMDVREAGRLLGAGKIVEGSIQQSGPTLRVDVALVNAADGYELWTDEFTADRSEMFHIEDAIAKAVVQKLNLPPAPLPIQPVSREATINPQARDFYQVGLEYLNNRDPDDISRSVAYLHKSIQVDSGYAQAWAALAMAYAVMRSHQADEPPDTYYNDALAAANRASHSMRRSP</sequence>
<name>T1BJC9_9ZZZZ</name>
<reference evidence="1" key="1">
    <citation type="submission" date="2013-08" db="EMBL/GenBank/DDBJ databases">
        <authorList>
            <person name="Mendez C."/>
            <person name="Richter M."/>
            <person name="Ferrer M."/>
            <person name="Sanchez J."/>
        </authorList>
    </citation>
    <scope>NUCLEOTIDE SEQUENCE</scope>
</reference>
<protein>
    <submittedName>
        <fullName evidence="1">Transcriptional regulator</fullName>
    </submittedName>
</protein>
<proteinExistence type="predicted"/>
<accession>T1BJC9</accession>
<dbReference type="Gene3D" id="3.40.50.10070">
    <property type="entry name" value="TolB, N-terminal domain"/>
    <property type="match status" value="1"/>
</dbReference>
<dbReference type="AlphaFoldDB" id="T1BJC9"/>
<evidence type="ECO:0000313" key="1">
    <source>
        <dbReference type="EMBL" id="EQD68593.1"/>
    </source>
</evidence>